<evidence type="ECO:0008006" key="4">
    <source>
        <dbReference type="Google" id="ProtNLM"/>
    </source>
</evidence>
<keyword evidence="1" id="KW-1133">Transmembrane helix</keyword>
<sequence length="56" mass="6306">MYTTQLDNGLTNTYAIETKPYYAEFPAPYQQRRYLIQGAIATLFVASLVIVSTVIS</sequence>
<reference evidence="2 3" key="1">
    <citation type="submission" date="2007-03" db="EMBL/GenBank/DDBJ databases">
        <authorList>
            <person name="Stal L."/>
            <person name="Ferriera S."/>
            <person name="Johnson J."/>
            <person name="Kravitz S."/>
            <person name="Beeson K."/>
            <person name="Sutton G."/>
            <person name="Rogers Y.-H."/>
            <person name="Friedman R."/>
            <person name="Frazier M."/>
            <person name="Venter J.C."/>
        </authorList>
    </citation>
    <scope>NUCLEOTIDE SEQUENCE [LARGE SCALE GENOMIC DNA]</scope>
    <source>
        <strain evidence="2 3">CCY0110</strain>
    </source>
</reference>
<keyword evidence="1" id="KW-0812">Transmembrane</keyword>
<dbReference type="Pfam" id="PF26394">
    <property type="entry name" value="Psb34"/>
    <property type="match status" value="1"/>
</dbReference>
<feature type="transmembrane region" description="Helical" evidence="1">
    <location>
        <begin position="34"/>
        <end position="55"/>
    </location>
</feature>
<dbReference type="RefSeq" id="WP_008277300.1">
    <property type="nucleotide sequence ID" value="NZ_AAXW01000041.1"/>
</dbReference>
<dbReference type="Proteomes" id="UP000003781">
    <property type="component" value="Unassembled WGS sequence"/>
</dbReference>
<keyword evidence="1" id="KW-0472">Membrane</keyword>
<dbReference type="OrthoDB" id="571921at2"/>
<dbReference type="AlphaFoldDB" id="A3IV92"/>
<evidence type="ECO:0000313" key="2">
    <source>
        <dbReference type="EMBL" id="EAZ89561.1"/>
    </source>
</evidence>
<accession>A3IV92</accession>
<proteinExistence type="predicted"/>
<dbReference type="eggNOG" id="ENOG5033BN1">
    <property type="taxonomic scope" value="Bacteria"/>
</dbReference>
<gene>
    <name evidence="2" type="ORF">CY0110_08341</name>
</gene>
<evidence type="ECO:0000256" key="1">
    <source>
        <dbReference type="SAM" id="Phobius"/>
    </source>
</evidence>
<protein>
    <recommendedName>
        <fullName evidence="4">Ssl1498 family light-harvesting-like protein</fullName>
    </recommendedName>
</protein>
<keyword evidence="3" id="KW-1185">Reference proteome</keyword>
<organism evidence="2 3">
    <name type="scientific">Crocosphaera chwakensis CCY0110</name>
    <dbReference type="NCBI Taxonomy" id="391612"/>
    <lineage>
        <taxon>Bacteria</taxon>
        <taxon>Bacillati</taxon>
        <taxon>Cyanobacteriota</taxon>
        <taxon>Cyanophyceae</taxon>
        <taxon>Oscillatoriophycideae</taxon>
        <taxon>Chroococcales</taxon>
        <taxon>Aphanothecaceae</taxon>
        <taxon>Crocosphaera</taxon>
        <taxon>Crocosphaera chwakensis</taxon>
    </lineage>
</organism>
<name>A3IV92_9CHRO</name>
<dbReference type="InterPro" id="IPR048028">
    <property type="entry name" value="Psb34-like"/>
</dbReference>
<dbReference type="EMBL" id="AAXW01000041">
    <property type="protein sequence ID" value="EAZ89561.1"/>
    <property type="molecule type" value="Genomic_DNA"/>
</dbReference>
<evidence type="ECO:0000313" key="3">
    <source>
        <dbReference type="Proteomes" id="UP000003781"/>
    </source>
</evidence>
<comment type="caution">
    <text evidence="2">The sequence shown here is derived from an EMBL/GenBank/DDBJ whole genome shotgun (WGS) entry which is preliminary data.</text>
</comment>
<dbReference type="NCBIfam" id="NF033486">
    <property type="entry name" value="harvest_ssl1498"/>
    <property type="match status" value="1"/>
</dbReference>